<dbReference type="Pfam" id="PF00107">
    <property type="entry name" value="ADH_zinc_N"/>
    <property type="match status" value="1"/>
</dbReference>
<dbReference type="GO" id="GO:0016616">
    <property type="term" value="F:oxidoreductase activity, acting on the CH-OH group of donors, NAD or NADP as acceptor"/>
    <property type="evidence" value="ECO:0007669"/>
    <property type="project" value="UniProtKB-ARBA"/>
</dbReference>
<evidence type="ECO:0000256" key="1">
    <source>
        <dbReference type="ARBA" id="ARBA00001947"/>
    </source>
</evidence>
<dbReference type="SUPFAM" id="SSF50129">
    <property type="entry name" value="GroES-like"/>
    <property type="match status" value="1"/>
</dbReference>
<dbReference type="InterPro" id="IPR011032">
    <property type="entry name" value="GroES-like_sf"/>
</dbReference>
<dbReference type="GO" id="GO:0008270">
    <property type="term" value="F:zinc ion binding"/>
    <property type="evidence" value="ECO:0007669"/>
    <property type="project" value="InterPro"/>
</dbReference>
<feature type="domain" description="Alcohol dehydrogenase-like N-terminal" evidence="8">
    <location>
        <begin position="48"/>
        <end position="172"/>
    </location>
</feature>
<proteinExistence type="inferred from homology"/>
<keyword evidence="3 6" id="KW-0479">Metal-binding</keyword>
<keyword evidence="10" id="KW-1185">Reference proteome</keyword>
<accession>A0A830G8U6</accession>
<evidence type="ECO:0000256" key="6">
    <source>
        <dbReference type="RuleBase" id="RU361277"/>
    </source>
</evidence>
<keyword evidence="5" id="KW-0560">Oxidoreductase</keyword>
<evidence type="ECO:0000313" key="10">
    <source>
        <dbReference type="Proteomes" id="UP000608850"/>
    </source>
</evidence>
<dbReference type="InterPro" id="IPR013154">
    <property type="entry name" value="ADH-like_N"/>
</dbReference>
<dbReference type="SUPFAM" id="SSF51735">
    <property type="entry name" value="NAD(P)-binding Rossmann-fold domains"/>
    <property type="match status" value="1"/>
</dbReference>
<dbReference type="InterPro" id="IPR002328">
    <property type="entry name" value="ADH_Zn_CS"/>
</dbReference>
<evidence type="ECO:0000256" key="5">
    <source>
        <dbReference type="ARBA" id="ARBA00023002"/>
    </source>
</evidence>
<name>A0A830G8U6_9EURY</name>
<dbReference type="GO" id="GO:0030554">
    <property type="term" value="F:adenyl nucleotide binding"/>
    <property type="evidence" value="ECO:0007669"/>
    <property type="project" value="UniProtKB-ARBA"/>
</dbReference>
<comment type="caution">
    <text evidence="9">The sequence shown here is derived from an EMBL/GenBank/DDBJ whole genome shotgun (WGS) entry which is preliminary data.</text>
</comment>
<comment type="cofactor">
    <cofactor evidence="1 6">
        <name>Zn(2+)</name>
        <dbReference type="ChEBI" id="CHEBI:29105"/>
    </cofactor>
</comment>
<dbReference type="Pfam" id="PF08240">
    <property type="entry name" value="ADH_N"/>
    <property type="match status" value="1"/>
</dbReference>
<evidence type="ECO:0000313" key="9">
    <source>
        <dbReference type="EMBL" id="GGN09206.1"/>
    </source>
</evidence>
<protein>
    <submittedName>
        <fullName evidence="9">L-threonine 3-dehydrogenase</fullName>
    </submittedName>
</protein>
<dbReference type="InterPro" id="IPR036291">
    <property type="entry name" value="NAD(P)-bd_dom_sf"/>
</dbReference>
<gene>
    <name evidence="9" type="primary">tdh</name>
    <name evidence="9" type="ORF">GCM10009021_05830</name>
</gene>
<evidence type="ECO:0000256" key="2">
    <source>
        <dbReference type="ARBA" id="ARBA00008072"/>
    </source>
</evidence>
<evidence type="ECO:0000259" key="7">
    <source>
        <dbReference type="Pfam" id="PF00107"/>
    </source>
</evidence>
<dbReference type="PROSITE" id="PS00059">
    <property type="entry name" value="ADH_ZINC"/>
    <property type="match status" value="1"/>
</dbReference>
<reference evidence="9 10" key="1">
    <citation type="journal article" date="2019" name="Int. J. Syst. Evol. Microbiol.">
        <title>The Global Catalogue of Microorganisms (GCM) 10K type strain sequencing project: providing services to taxonomists for standard genome sequencing and annotation.</title>
        <authorList>
            <consortium name="The Broad Institute Genomics Platform"/>
            <consortium name="The Broad Institute Genome Sequencing Center for Infectious Disease"/>
            <person name="Wu L."/>
            <person name="Ma J."/>
        </authorList>
    </citation>
    <scope>NUCLEOTIDE SEQUENCE [LARGE SCALE GENOMIC DNA]</scope>
    <source>
        <strain evidence="9 10">JCM 16331</strain>
    </source>
</reference>
<dbReference type="PANTHER" id="PTHR43161:SF9">
    <property type="entry name" value="SORBITOL DEHYDROGENASE"/>
    <property type="match status" value="1"/>
</dbReference>
<dbReference type="Proteomes" id="UP000608850">
    <property type="component" value="Unassembled WGS sequence"/>
</dbReference>
<dbReference type="Gene3D" id="3.40.50.720">
    <property type="entry name" value="NAD(P)-binding Rossmann-like Domain"/>
    <property type="match status" value="1"/>
</dbReference>
<evidence type="ECO:0000256" key="3">
    <source>
        <dbReference type="ARBA" id="ARBA00022723"/>
    </source>
</evidence>
<organism evidence="9 10">
    <name type="scientific">Halarchaeum nitratireducens</name>
    <dbReference type="NCBI Taxonomy" id="489913"/>
    <lineage>
        <taxon>Archaea</taxon>
        <taxon>Methanobacteriati</taxon>
        <taxon>Methanobacteriota</taxon>
        <taxon>Stenosarchaea group</taxon>
        <taxon>Halobacteria</taxon>
        <taxon>Halobacteriales</taxon>
        <taxon>Halobacteriaceae</taxon>
    </lineage>
</organism>
<dbReference type="EMBL" id="BMOQ01000002">
    <property type="protein sequence ID" value="GGN09206.1"/>
    <property type="molecule type" value="Genomic_DNA"/>
</dbReference>
<dbReference type="AlphaFoldDB" id="A0A830G8U6"/>
<dbReference type="PANTHER" id="PTHR43161">
    <property type="entry name" value="SORBITOL DEHYDROGENASE"/>
    <property type="match status" value="1"/>
</dbReference>
<sequence>MRELYPKTRLSFVRNVAAPMTDASMTVLEKRAAEPGMKLAERPIPTPGADEVRIAVRSVGIDGGVEAPLYRWDEYYHRYESHLPQVFGHEFAGVVDAVGADVVDWTGGERVAVEPRVSCGRCRNCREGRQNLCTEKPGFSPHGRRAIGIDVDAPGALAEYVVVPARNLYELPGSVTFDEGVFLELLAIGVHAVEASSFEMGDRVAIAGPGSAGLSALLAARAAGASEIVMIGADIDEGTRLPIAAEMGATATRNATEGALDRPVDVFVEASGHESAFRLAESSTRPGGEIVQVGVFHDDRVSVALTALLNDEVSIRTVNGRRQSDWRRALALSESVDLSPVVGPAFDMADYEAGFAAEAERAGVKVVLNP</sequence>
<feature type="domain" description="Alcohol dehydrogenase-like C-terminal" evidence="7">
    <location>
        <begin position="213"/>
        <end position="333"/>
    </location>
</feature>
<keyword evidence="4 6" id="KW-0862">Zinc</keyword>
<dbReference type="GO" id="GO:0043168">
    <property type="term" value="F:anion binding"/>
    <property type="evidence" value="ECO:0007669"/>
    <property type="project" value="UniProtKB-ARBA"/>
</dbReference>
<dbReference type="InterPro" id="IPR013149">
    <property type="entry name" value="ADH-like_C"/>
</dbReference>
<evidence type="ECO:0000259" key="8">
    <source>
        <dbReference type="Pfam" id="PF08240"/>
    </source>
</evidence>
<comment type="similarity">
    <text evidence="2 6">Belongs to the zinc-containing alcohol dehydrogenase family.</text>
</comment>
<dbReference type="Gene3D" id="3.90.180.10">
    <property type="entry name" value="Medium-chain alcohol dehydrogenases, catalytic domain"/>
    <property type="match status" value="1"/>
</dbReference>
<dbReference type="GO" id="GO:0044281">
    <property type="term" value="P:small molecule metabolic process"/>
    <property type="evidence" value="ECO:0007669"/>
    <property type="project" value="UniProtKB-ARBA"/>
</dbReference>
<evidence type="ECO:0000256" key="4">
    <source>
        <dbReference type="ARBA" id="ARBA00022833"/>
    </source>
</evidence>